<feature type="repeat" description="ANK" evidence="3">
    <location>
        <begin position="36"/>
        <end position="68"/>
    </location>
</feature>
<proteinExistence type="predicted"/>
<dbReference type="InterPro" id="IPR036770">
    <property type="entry name" value="Ankyrin_rpt-contain_sf"/>
</dbReference>
<accession>A0A369UVX4</accession>
<feature type="region of interest" description="Disordered" evidence="4">
    <location>
        <begin position="339"/>
        <end position="364"/>
    </location>
</feature>
<evidence type="ECO:0000256" key="3">
    <source>
        <dbReference type="PROSITE-ProRule" id="PRU00023"/>
    </source>
</evidence>
<dbReference type="Gene3D" id="1.25.40.20">
    <property type="entry name" value="Ankyrin repeat-containing domain"/>
    <property type="match status" value="2"/>
</dbReference>
<name>A0A369UVX4_9ACTN</name>
<dbReference type="PRINTS" id="PR01415">
    <property type="entry name" value="ANKYRIN"/>
</dbReference>
<feature type="repeat" description="ANK" evidence="3">
    <location>
        <begin position="282"/>
        <end position="314"/>
    </location>
</feature>
<evidence type="ECO:0000313" key="6">
    <source>
        <dbReference type="Proteomes" id="UP000253742"/>
    </source>
</evidence>
<dbReference type="SMART" id="SM00248">
    <property type="entry name" value="ANK"/>
    <property type="match status" value="8"/>
</dbReference>
<dbReference type="Proteomes" id="UP000253742">
    <property type="component" value="Unassembled WGS sequence"/>
</dbReference>
<reference evidence="5 6" key="1">
    <citation type="submission" date="2018-07" db="EMBL/GenBank/DDBJ databases">
        <title>Genome guided investigation of antibiotics producing actinomycetales strain isolated from a Macau mangrove ecosystem.</title>
        <authorList>
            <person name="Hu D."/>
        </authorList>
    </citation>
    <scope>NUCLEOTIDE SEQUENCE [LARGE SCALE GENOMIC DNA]</scope>
    <source>
        <strain evidence="5 6">2297</strain>
    </source>
</reference>
<dbReference type="Pfam" id="PF12796">
    <property type="entry name" value="Ank_2"/>
    <property type="match status" value="2"/>
</dbReference>
<dbReference type="OrthoDB" id="928522at2"/>
<dbReference type="PANTHER" id="PTHR24171:SF9">
    <property type="entry name" value="ANKYRIN REPEAT DOMAIN-CONTAINING PROTEIN 39"/>
    <property type="match status" value="1"/>
</dbReference>
<protein>
    <submittedName>
        <fullName evidence="5">Uncharacterized protein</fullName>
    </submittedName>
</protein>
<dbReference type="PROSITE" id="PS50088">
    <property type="entry name" value="ANK_REPEAT"/>
    <property type="match status" value="5"/>
</dbReference>
<comment type="caution">
    <text evidence="5">The sequence shown here is derived from an EMBL/GenBank/DDBJ whole genome shotgun (WGS) entry which is preliminary data.</text>
</comment>
<evidence type="ECO:0000256" key="1">
    <source>
        <dbReference type="ARBA" id="ARBA00022737"/>
    </source>
</evidence>
<feature type="repeat" description="ANK" evidence="3">
    <location>
        <begin position="70"/>
        <end position="102"/>
    </location>
</feature>
<dbReference type="EMBL" id="QQBH01000038">
    <property type="protein sequence ID" value="RDD84617.1"/>
    <property type="molecule type" value="Genomic_DNA"/>
</dbReference>
<evidence type="ECO:0000256" key="2">
    <source>
        <dbReference type="ARBA" id="ARBA00023043"/>
    </source>
</evidence>
<sequence>MRNEPFPLVTAIRSADLASATRLLRSGADPEERDPAGQTPLMIAAGLGRPQWAELLLTAGADVHAIEPRMGATALHKAAQSGSADVVGLLLDHGAFIDQQTPVLGNTPLMDAVLHKHEAVVALLLARGGRTTIENHWRQSALALATGDGLHAIADLIRERVTAGARSADSRALTEAIKAGDTDRVGDLIAAGAGVDERVPVVGDADDDYTPLGLAAREGQARIVGLLLELGADPRRVNGLMRGTPLHEAAYFGHEDVIRVLTDMTGKDGVPSVEIDAQGAYNGLTALHDAVWHGHTGSVRLLVGAGARLDLRTHAGLTPRELALLYGYAELARLLAAAEETAGSGHPATASPEERSPLPGDRAR</sequence>
<dbReference type="SUPFAM" id="SSF48403">
    <property type="entry name" value="Ankyrin repeat"/>
    <property type="match status" value="1"/>
</dbReference>
<evidence type="ECO:0000313" key="5">
    <source>
        <dbReference type="EMBL" id="RDD84617.1"/>
    </source>
</evidence>
<keyword evidence="2 3" id="KW-0040">ANK repeat</keyword>
<dbReference type="PROSITE" id="PS50297">
    <property type="entry name" value="ANK_REP_REGION"/>
    <property type="match status" value="4"/>
</dbReference>
<dbReference type="PANTHER" id="PTHR24171">
    <property type="entry name" value="ANKYRIN REPEAT DOMAIN-CONTAINING PROTEIN 39-RELATED"/>
    <property type="match status" value="1"/>
</dbReference>
<dbReference type="InterPro" id="IPR002110">
    <property type="entry name" value="Ankyrin_rpt"/>
</dbReference>
<dbReference type="Pfam" id="PF00023">
    <property type="entry name" value="Ank"/>
    <property type="match status" value="1"/>
</dbReference>
<feature type="repeat" description="ANK" evidence="3">
    <location>
        <begin position="104"/>
        <end position="136"/>
    </location>
</feature>
<keyword evidence="1" id="KW-0677">Repeat</keyword>
<dbReference type="AlphaFoldDB" id="A0A369UVX4"/>
<feature type="repeat" description="ANK" evidence="3">
    <location>
        <begin position="207"/>
        <end position="239"/>
    </location>
</feature>
<organism evidence="5 6">
    <name type="scientific">Streptomyces parvulus</name>
    <dbReference type="NCBI Taxonomy" id="146923"/>
    <lineage>
        <taxon>Bacteria</taxon>
        <taxon>Bacillati</taxon>
        <taxon>Actinomycetota</taxon>
        <taxon>Actinomycetes</taxon>
        <taxon>Kitasatosporales</taxon>
        <taxon>Streptomycetaceae</taxon>
        <taxon>Streptomyces</taxon>
    </lineage>
</organism>
<gene>
    <name evidence="5" type="ORF">DVZ84_34240</name>
</gene>
<evidence type="ECO:0000256" key="4">
    <source>
        <dbReference type="SAM" id="MobiDB-lite"/>
    </source>
</evidence>
<feature type="compositionally biased region" description="Basic and acidic residues" evidence="4">
    <location>
        <begin position="352"/>
        <end position="364"/>
    </location>
</feature>
<dbReference type="RefSeq" id="WP_114532952.1">
    <property type="nucleotide sequence ID" value="NZ_QQBH01000038.1"/>
</dbReference>